<dbReference type="GeneID" id="77926803"/>
<name>A0AA49BS33_9CAUD</name>
<organism evidence="1 2">
    <name type="scientific">Streptomyces phage Tomas</name>
    <dbReference type="NCBI Taxonomy" id="2914443"/>
    <lineage>
        <taxon>Viruses</taxon>
        <taxon>Duplodnaviria</taxon>
        <taxon>Heunggongvirae</taxon>
        <taxon>Uroviricota</taxon>
        <taxon>Caudoviricetes</taxon>
        <taxon>Stanwilliamsviridae</taxon>
        <taxon>Boydwoodruffvirinae</taxon>
        <taxon>Tomasvirus</taxon>
        <taxon>Tomasvirus tomas</taxon>
    </lineage>
</organism>
<accession>A0AA49BS33</accession>
<reference evidence="1" key="1">
    <citation type="submission" date="2021-12" db="EMBL/GenBank/DDBJ databases">
        <authorList>
            <person name="Khadka S."/>
            <person name="Uribe D.A."/>
            <person name="Klipsch I.N."/>
            <person name="Rene S.R."/>
            <person name="Jimenez M.L."/>
            <person name="Saini B.K."/>
            <person name="Zugasti M."/>
            <person name="Bullon R.M."/>
            <person name="Sharp C.D."/>
            <person name="Kapinga K.O."/>
            <person name="Warner C.P."/>
            <person name="Sarinana J."/>
            <person name="Jimenez A."/>
            <person name="Layton S.R."/>
            <person name="Nayek S."/>
            <person name="Hughes L.E."/>
            <person name="Garlena R.A."/>
            <person name="Russell D.A."/>
            <person name="Jacobs-Sera D."/>
            <person name="Hatfull G.F."/>
        </authorList>
    </citation>
    <scope>NUCLEOTIDE SEQUENCE</scope>
</reference>
<keyword evidence="2" id="KW-1185">Reference proteome</keyword>
<evidence type="ECO:0000313" key="1">
    <source>
        <dbReference type="EMBL" id="UMO76273.1"/>
    </source>
</evidence>
<dbReference type="Proteomes" id="UP001202581">
    <property type="component" value="Segment"/>
</dbReference>
<protein>
    <submittedName>
        <fullName evidence="1">Uncharacterized protein</fullName>
    </submittedName>
</protein>
<dbReference type="EMBL" id="OL829978">
    <property type="protein sequence ID" value="UMO76273.1"/>
    <property type="molecule type" value="Genomic_DNA"/>
</dbReference>
<dbReference type="KEGG" id="vg:77926803"/>
<evidence type="ECO:0000313" key="2">
    <source>
        <dbReference type="Proteomes" id="UP001202581"/>
    </source>
</evidence>
<sequence length="65" mass="7364">MEESVKAEDLLRLLLLANGPVTVDRDRLTEAVNDRKRYGVGLTEDPENGEYTFHLIGHDERPNAN</sequence>
<dbReference type="RefSeq" id="YP_010651212.1">
    <property type="nucleotide sequence ID" value="NC_070781.1"/>
</dbReference>
<proteinExistence type="predicted"/>
<gene>
    <name evidence="1" type="primary">85</name>
    <name evidence="1" type="ORF">SEA_TOMAS_85</name>
</gene>